<feature type="region of interest" description="Disordered" evidence="1">
    <location>
        <begin position="1"/>
        <end position="115"/>
    </location>
</feature>
<evidence type="ECO:0000313" key="3">
    <source>
        <dbReference type="EMBL" id="KAH0737768.1"/>
    </source>
</evidence>
<dbReference type="EMBL" id="JAIVGD010000028">
    <property type="protein sequence ID" value="KAH0737768.1"/>
    <property type="molecule type" value="Genomic_DNA"/>
</dbReference>
<sequence>MQAGKAPNPKDSLAANNAQVNDVQNEQGEVQTDQHNGTRKNQGNGEPSGHHQNNGNFARNQPIQQNQFPQISNNFAKHNPQNQQSKQGHQDQLPPKGPNNHNAHQPPKKDVVQEPAPYTVIQSYAARLRFNQAKNIAPVTFETPKITTKQGRPAVIFKEDDFMVNSATTCRFTLIGKFSNTMPNVELLRKSFINQTQLSRGVKIAHFNSRHVYIDQDNELDYITIWTKQKNDYRGTTYEDPNLDPHL</sequence>
<dbReference type="InterPro" id="IPR025558">
    <property type="entry name" value="DUF4283"/>
</dbReference>
<feature type="compositionally biased region" description="Polar residues" evidence="1">
    <location>
        <begin position="26"/>
        <end position="59"/>
    </location>
</feature>
<proteinExistence type="predicted"/>
<feature type="compositionally biased region" description="Low complexity" evidence="1">
    <location>
        <begin position="60"/>
        <end position="75"/>
    </location>
</feature>
<feature type="domain" description="DUF4283" evidence="2">
    <location>
        <begin position="169"/>
        <end position="231"/>
    </location>
</feature>
<comment type="caution">
    <text evidence="3">The sequence shown here is derived from an EMBL/GenBank/DDBJ whole genome shotgun (WGS) entry which is preliminary data.</text>
</comment>
<accession>A0ABQ7TUB6</accession>
<name>A0ABQ7TUB6_SOLTU</name>
<evidence type="ECO:0000256" key="1">
    <source>
        <dbReference type="SAM" id="MobiDB-lite"/>
    </source>
</evidence>
<evidence type="ECO:0000313" key="4">
    <source>
        <dbReference type="Proteomes" id="UP000826656"/>
    </source>
</evidence>
<dbReference type="Proteomes" id="UP000826656">
    <property type="component" value="Unassembled WGS sequence"/>
</dbReference>
<feature type="compositionally biased region" description="Low complexity" evidence="1">
    <location>
        <begin position="14"/>
        <end position="25"/>
    </location>
</feature>
<organism evidence="3 4">
    <name type="scientific">Solanum tuberosum</name>
    <name type="common">Potato</name>
    <dbReference type="NCBI Taxonomy" id="4113"/>
    <lineage>
        <taxon>Eukaryota</taxon>
        <taxon>Viridiplantae</taxon>
        <taxon>Streptophyta</taxon>
        <taxon>Embryophyta</taxon>
        <taxon>Tracheophyta</taxon>
        <taxon>Spermatophyta</taxon>
        <taxon>Magnoliopsida</taxon>
        <taxon>eudicotyledons</taxon>
        <taxon>Gunneridae</taxon>
        <taxon>Pentapetalae</taxon>
        <taxon>asterids</taxon>
        <taxon>lamiids</taxon>
        <taxon>Solanales</taxon>
        <taxon>Solanaceae</taxon>
        <taxon>Solanoideae</taxon>
        <taxon>Solaneae</taxon>
        <taxon>Solanum</taxon>
    </lineage>
</organism>
<reference evidence="3 4" key="1">
    <citation type="journal article" date="2021" name="bioRxiv">
        <title>Chromosome-scale and haplotype-resolved genome assembly of a tetraploid potato cultivar.</title>
        <authorList>
            <person name="Sun H."/>
            <person name="Jiao W.-B."/>
            <person name="Krause K."/>
            <person name="Campoy J.A."/>
            <person name="Goel M."/>
            <person name="Folz-Donahue K."/>
            <person name="Kukat C."/>
            <person name="Huettel B."/>
            <person name="Schneeberger K."/>
        </authorList>
    </citation>
    <scope>NUCLEOTIDE SEQUENCE [LARGE SCALE GENOMIC DNA]</scope>
    <source>
        <strain evidence="3">SolTubOtavaFocal</strain>
        <tissue evidence="3">Leaves</tissue>
    </source>
</reference>
<evidence type="ECO:0000259" key="2">
    <source>
        <dbReference type="Pfam" id="PF14111"/>
    </source>
</evidence>
<protein>
    <recommendedName>
        <fullName evidence="2">DUF4283 domain-containing protein</fullName>
    </recommendedName>
</protein>
<gene>
    <name evidence="3" type="ORF">KY290_036473</name>
</gene>
<keyword evidence="4" id="KW-1185">Reference proteome</keyword>
<dbReference type="Pfam" id="PF14111">
    <property type="entry name" value="DUF4283"/>
    <property type="match status" value="1"/>
</dbReference>